<dbReference type="EMBL" id="LWSA01000001">
    <property type="protein sequence ID" value="OCX77479.1"/>
    <property type="molecule type" value="Genomic_DNA"/>
</dbReference>
<dbReference type="Proteomes" id="UP000094893">
    <property type="component" value="Unassembled WGS sequence"/>
</dbReference>
<dbReference type="GeneID" id="60695374"/>
<dbReference type="eggNOG" id="COG1192">
    <property type="taxonomic scope" value="Bacteria"/>
</dbReference>
<dbReference type="EMBL" id="LWRY01000280">
    <property type="protein sequence ID" value="OCX68065.1"/>
    <property type="molecule type" value="Genomic_DNA"/>
</dbReference>
<evidence type="ECO:0000313" key="5">
    <source>
        <dbReference type="Proteomes" id="UP000095008"/>
    </source>
</evidence>
<dbReference type="RefSeq" id="WP_010636811.1">
    <property type="nucleotide sequence ID" value="NZ_DAIAWO010000106.1"/>
</dbReference>
<protein>
    <submittedName>
        <fullName evidence="3">Chromosome partitioning protein ParA</fullName>
    </submittedName>
</protein>
<dbReference type="OrthoDB" id="69313at2"/>
<evidence type="ECO:0000259" key="1">
    <source>
        <dbReference type="Pfam" id="PF01656"/>
    </source>
</evidence>
<dbReference type="PIRSF" id="PIRSF009320">
    <property type="entry name" value="Nuc_binding_HP_1000"/>
    <property type="match status" value="1"/>
</dbReference>
<feature type="domain" description="CobQ/CobB/MinD/ParA nucleotide binding" evidence="1">
    <location>
        <begin position="6"/>
        <end position="174"/>
    </location>
</feature>
<reference evidence="3 4" key="1">
    <citation type="journal article" date="2016" name="Int. J. Mol. Sci.">
        <title>Comparative genomics of the extreme acidophile Acidithiobacillus thiooxidans reveals intraspecific divergence and niche adaptation.</title>
        <authorList>
            <person name="Zhang X."/>
            <person name="Feng X."/>
            <person name="Tao J."/>
            <person name="Ma L."/>
            <person name="Xiao Y."/>
            <person name="Liang Y."/>
            <person name="Liu X."/>
            <person name="Yin H."/>
        </authorList>
    </citation>
    <scope>NUCLEOTIDE SEQUENCE [LARGE SCALE GENOMIC DNA]</scope>
    <source>
        <strain evidence="3 4">A02</strain>
        <strain evidence="2">DXS-W</strain>
    </source>
</reference>
<sequence>MIRTLVLNSKGGAGKTTVATNLASLLALRGTVLLADLDPQQSSSHWVKRRSPLLPKLNVVEDAERDFRDYPTSDYVVMDAPAGLKKKRLEDMLGEVEVLLVPIGPSLFDLDASQLFLQKLEEIKRYRKGKVRMGVIANRVNARTRGAQHLQSVLSEWNLSVVATLRDSQIYVRAAQCGAGIADLRAAENRNELPQWVRILNFVMEDGGGRGT</sequence>
<name>A0A1C2IND3_ACITH</name>
<evidence type="ECO:0000313" key="3">
    <source>
        <dbReference type="EMBL" id="OCX77479.1"/>
    </source>
</evidence>
<keyword evidence="5" id="KW-1185">Reference proteome</keyword>
<dbReference type="PANTHER" id="PTHR13696:SF96">
    <property type="entry name" value="COBQ_COBB_MIND_PARA NUCLEOTIDE BINDING DOMAIN-CONTAINING PROTEIN"/>
    <property type="match status" value="1"/>
</dbReference>
<proteinExistence type="predicted"/>
<dbReference type="Pfam" id="PF01656">
    <property type="entry name" value="CbiA"/>
    <property type="match status" value="1"/>
</dbReference>
<evidence type="ECO:0000313" key="2">
    <source>
        <dbReference type="EMBL" id="OCX68065.1"/>
    </source>
</evidence>
<dbReference type="STRING" id="930.GCA_002079865_03136"/>
<dbReference type="SUPFAM" id="SSF52540">
    <property type="entry name" value="P-loop containing nucleoside triphosphate hydrolases"/>
    <property type="match status" value="1"/>
</dbReference>
<dbReference type="InterPro" id="IPR050678">
    <property type="entry name" value="DNA_Partitioning_ATPase"/>
</dbReference>
<dbReference type="Gene3D" id="3.40.50.300">
    <property type="entry name" value="P-loop containing nucleotide triphosphate hydrolases"/>
    <property type="match status" value="1"/>
</dbReference>
<dbReference type="CDD" id="cd02042">
    <property type="entry name" value="ParAB_family"/>
    <property type="match status" value="1"/>
</dbReference>
<dbReference type="PANTHER" id="PTHR13696">
    <property type="entry name" value="P-LOOP CONTAINING NUCLEOSIDE TRIPHOSPHATE HYDROLASE"/>
    <property type="match status" value="1"/>
</dbReference>
<evidence type="ECO:0000313" key="4">
    <source>
        <dbReference type="Proteomes" id="UP000094893"/>
    </source>
</evidence>
<dbReference type="InterPro" id="IPR002586">
    <property type="entry name" value="CobQ/CobB/MinD/ParA_Nub-bd_dom"/>
</dbReference>
<dbReference type="InterPro" id="IPR027417">
    <property type="entry name" value="P-loop_NTPase"/>
</dbReference>
<dbReference type="Proteomes" id="UP000095008">
    <property type="component" value="Unassembled WGS sequence"/>
</dbReference>
<comment type="caution">
    <text evidence="3">The sequence shown here is derived from an EMBL/GenBank/DDBJ whole genome shotgun (WGS) entry which is preliminary data.</text>
</comment>
<accession>A0A1C2IND3</accession>
<dbReference type="AlphaFoldDB" id="A0A1C2IND3"/>
<organism evidence="3 4">
    <name type="scientific">Acidithiobacillus thiooxidans</name>
    <name type="common">Thiobacillus thiooxidans</name>
    <dbReference type="NCBI Taxonomy" id="930"/>
    <lineage>
        <taxon>Bacteria</taxon>
        <taxon>Pseudomonadati</taxon>
        <taxon>Pseudomonadota</taxon>
        <taxon>Acidithiobacillia</taxon>
        <taxon>Acidithiobacillales</taxon>
        <taxon>Acidithiobacillaceae</taxon>
        <taxon>Acidithiobacillus</taxon>
    </lineage>
</organism>
<gene>
    <name evidence="2" type="ORF">A6M23_19150</name>
    <name evidence="3" type="ORF">A6P07_00080</name>
</gene>